<keyword evidence="4" id="KW-1185">Reference proteome</keyword>
<name>A0A1X9M9Q5_9BACI</name>
<feature type="transmembrane region" description="Helical" evidence="1">
    <location>
        <begin position="201"/>
        <end position="222"/>
    </location>
</feature>
<keyword evidence="1" id="KW-0812">Transmembrane</keyword>
<dbReference type="PANTHER" id="PTHR35342:SF5">
    <property type="entry name" value="TRICARBOXYLIC TRANSPORT PROTEIN"/>
    <property type="match status" value="1"/>
</dbReference>
<feature type="domain" description="DUF112" evidence="2">
    <location>
        <begin position="18"/>
        <end position="446"/>
    </location>
</feature>
<evidence type="ECO:0000259" key="2">
    <source>
        <dbReference type="Pfam" id="PF01970"/>
    </source>
</evidence>
<dbReference type="EMBL" id="CP020814">
    <property type="protein sequence ID" value="ARK30189.1"/>
    <property type="molecule type" value="Genomic_DNA"/>
</dbReference>
<feature type="transmembrane region" description="Helical" evidence="1">
    <location>
        <begin position="477"/>
        <end position="495"/>
    </location>
</feature>
<reference evidence="3 4" key="1">
    <citation type="submission" date="2017-04" db="EMBL/GenBank/DDBJ databases">
        <title>Bacillus krulwichiae AM31D Genome sequencing and assembly.</title>
        <authorList>
            <person name="Krulwich T.A."/>
            <person name="Anastor L."/>
            <person name="Ehrlich R."/>
            <person name="Ehrlich G.D."/>
            <person name="Janto B."/>
        </authorList>
    </citation>
    <scope>NUCLEOTIDE SEQUENCE [LARGE SCALE GENOMIC DNA]</scope>
    <source>
        <strain evidence="3 4">AM31D</strain>
    </source>
</reference>
<evidence type="ECO:0000256" key="1">
    <source>
        <dbReference type="SAM" id="Phobius"/>
    </source>
</evidence>
<feature type="transmembrane region" description="Helical" evidence="1">
    <location>
        <begin position="395"/>
        <end position="413"/>
    </location>
</feature>
<feature type="transmembrane region" description="Helical" evidence="1">
    <location>
        <begin position="419"/>
        <end position="436"/>
    </location>
</feature>
<organism evidence="3 4">
    <name type="scientific">Halalkalibacter krulwichiae</name>
    <dbReference type="NCBI Taxonomy" id="199441"/>
    <lineage>
        <taxon>Bacteria</taxon>
        <taxon>Bacillati</taxon>
        <taxon>Bacillota</taxon>
        <taxon>Bacilli</taxon>
        <taxon>Bacillales</taxon>
        <taxon>Bacillaceae</taxon>
        <taxon>Halalkalibacter</taxon>
    </lineage>
</organism>
<dbReference type="AlphaFoldDB" id="A0A1X9M9Q5"/>
<dbReference type="Pfam" id="PF01970">
    <property type="entry name" value="TctA"/>
    <property type="match status" value="1"/>
</dbReference>
<feature type="transmembrane region" description="Helical" evidence="1">
    <location>
        <begin position="43"/>
        <end position="66"/>
    </location>
</feature>
<dbReference type="Proteomes" id="UP000193006">
    <property type="component" value="Chromosome"/>
</dbReference>
<keyword evidence="1" id="KW-0472">Membrane</keyword>
<evidence type="ECO:0000313" key="3">
    <source>
        <dbReference type="EMBL" id="ARK30189.1"/>
    </source>
</evidence>
<keyword evidence="1" id="KW-1133">Transmembrane helix</keyword>
<protein>
    <submittedName>
        <fullName evidence="3">Tripartite tricarboxylate transporter TctA family protein</fullName>
    </submittedName>
</protein>
<feature type="transmembrane region" description="Helical" evidence="1">
    <location>
        <begin position="12"/>
        <end position="31"/>
    </location>
</feature>
<proteinExistence type="predicted"/>
<feature type="transmembrane region" description="Helical" evidence="1">
    <location>
        <begin position="167"/>
        <end position="189"/>
    </location>
</feature>
<evidence type="ECO:0000313" key="4">
    <source>
        <dbReference type="Proteomes" id="UP000193006"/>
    </source>
</evidence>
<feature type="transmembrane region" description="Helical" evidence="1">
    <location>
        <begin position="443"/>
        <end position="465"/>
    </location>
</feature>
<dbReference type="PANTHER" id="PTHR35342">
    <property type="entry name" value="TRICARBOXYLIC TRANSPORT PROTEIN"/>
    <property type="match status" value="1"/>
</dbReference>
<gene>
    <name evidence="3" type="ORF">BkAM31D_10315</name>
</gene>
<feature type="transmembrane region" description="Helical" evidence="1">
    <location>
        <begin position="362"/>
        <end position="383"/>
    </location>
</feature>
<dbReference type="InterPro" id="IPR002823">
    <property type="entry name" value="DUF112_TM"/>
</dbReference>
<feature type="transmembrane region" description="Helical" evidence="1">
    <location>
        <begin position="78"/>
        <end position="99"/>
    </location>
</feature>
<feature type="transmembrane region" description="Helical" evidence="1">
    <location>
        <begin position="335"/>
        <end position="356"/>
    </location>
</feature>
<dbReference type="KEGG" id="bkw:BkAM31D_10315"/>
<feature type="transmembrane region" description="Helical" evidence="1">
    <location>
        <begin position="145"/>
        <end position="160"/>
    </location>
</feature>
<dbReference type="RefSeq" id="WP_066151733.1">
    <property type="nucleotide sequence ID" value="NZ_CP020814.1"/>
</dbReference>
<accession>A0A1X9M9Q5</accession>
<dbReference type="STRING" id="199441.BkAM31D_10315"/>
<sequence>MFDLMVNSLLALFDWAHLLALVAGVTIGMFLGSIPGLSGTLGLALMVPFTYNMPLTVAVVLLTATYKASSFSGSLSSIMLGTPGTPAAAATMFDGYKLFKKGKGWKAIQMSIYSSATADLLTDILLLLAVAPMALLALMFGPPEFLILVALALLSVASISETKKGSLIKNIISGLIGLFIAMIGMEALAGSPRYTFGSTSLLNGIDIMIAVLGLLCLPEVFMQISQKVKKGKLVKVKDVGKEEEGLTFLEYMKALPSILRGTIVGAIIGILPGAGPSMGAFMNYQMEHSRSKSRKDKVRVGEGSLRGVAAAESGNSAVGGANLIPMFSFGIPGDAAAAILIGAFVIHGVTPGPMIMERSPDIVYTAILGLIIANLILIPIALLYSKMFKRIINKIDASIIYPIVLVICLAAAYTVRQSMLDLAIIVILGLLGILIIKAGFSRVAIIIGLILGGLTEQSFGQTLMIGKGSLFVVFDRPISLVLLTLVIIFLLWSLLSKAVKARSESAKKAGGIEQ</sequence>